<reference evidence="9" key="1">
    <citation type="submission" date="2021-04" db="EMBL/GenBank/DDBJ databases">
        <authorList>
            <consortium name="Molecular Ecology Group"/>
        </authorList>
    </citation>
    <scope>NUCLEOTIDE SEQUENCE</scope>
</reference>
<evidence type="ECO:0000256" key="2">
    <source>
        <dbReference type="ARBA" id="ARBA00004496"/>
    </source>
</evidence>
<comment type="function">
    <text evidence="7">Involved in both the assembly of spliceosomal snRNPs and the methylation of Sm proteins. Chaperone that regulates the assembly of spliceosomal U1, U2, U4 and U5 small nuclear ribonucleoproteins (snRNPs), the building blocks of the spliceosome, and thereby plays an important role in the splicing of cellular pre-mRNAs. Most spliceosomal snRNPs contain a common set of Sm proteins SNRPB, SNRPD1, SNRPD2, SNRPD3, SNRPE, SNRPF and SNRPG that assemble in a heptameric protein ring on the Sm site of the small nuclear RNA to form the core snRNP (Sm core). In the cytosol, the Sm proteins SNRPD1, SNRPD2, SNRPE, SNRPF and SNRPG are trapped in an inactive 6S pICln-Sm complex by the chaperone CLNS1A that controls the assembly of the core snRNP. Dissociation by the SMN complex of CLNS1A from the trapped Sm proteins and their transfer to an SMN-Sm complex triggers the assembly of core snRNPs and their transport to the nucleus.</text>
</comment>
<dbReference type="GO" id="GO:0034709">
    <property type="term" value="C:methylosome"/>
    <property type="evidence" value="ECO:0007669"/>
    <property type="project" value="InterPro"/>
</dbReference>
<comment type="subcellular location">
    <subcellularLocation>
        <location evidence="2">Cytoplasm</location>
    </subcellularLocation>
    <subcellularLocation>
        <location evidence="1">Nucleus</location>
    </subcellularLocation>
</comment>
<dbReference type="GO" id="GO:0005681">
    <property type="term" value="C:spliceosomal complex"/>
    <property type="evidence" value="ECO:0007669"/>
    <property type="project" value="TreeGrafter"/>
</dbReference>
<dbReference type="InterPro" id="IPR011993">
    <property type="entry name" value="PH-like_dom_sf"/>
</dbReference>
<dbReference type="PANTHER" id="PTHR21399">
    <property type="entry name" value="CHLORIDE CONDUCTANCE REGULATORY PROTEIN ICLN"/>
    <property type="match status" value="1"/>
</dbReference>
<feature type="region of interest" description="Disordered" evidence="8">
    <location>
        <begin position="84"/>
        <end position="104"/>
    </location>
</feature>
<feature type="non-terminal residue" evidence="9">
    <location>
        <position position="1"/>
    </location>
</feature>
<dbReference type="PANTHER" id="PTHR21399:SF0">
    <property type="entry name" value="METHYLOSOME SUBUNIT PICLN"/>
    <property type="match status" value="1"/>
</dbReference>
<dbReference type="GO" id="GO:0006821">
    <property type="term" value="P:chloride transport"/>
    <property type="evidence" value="ECO:0007669"/>
    <property type="project" value="InterPro"/>
</dbReference>
<evidence type="ECO:0000256" key="8">
    <source>
        <dbReference type="SAM" id="MobiDB-lite"/>
    </source>
</evidence>
<evidence type="ECO:0000313" key="9">
    <source>
        <dbReference type="EMBL" id="CAG5124549.1"/>
    </source>
</evidence>
<evidence type="ECO:0000313" key="10">
    <source>
        <dbReference type="Proteomes" id="UP000678393"/>
    </source>
</evidence>
<evidence type="ECO:0000256" key="4">
    <source>
        <dbReference type="ARBA" id="ARBA00015653"/>
    </source>
</evidence>
<dbReference type="OrthoDB" id="19714at2759"/>
<dbReference type="Pfam" id="PF03517">
    <property type="entry name" value="Voldacs"/>
    <property type="match status" value="1"/>
</dbReference>
<evidence type="ECO:0000256" key="6">
    <source>
        <dbReference type="ARBA" id="ARBA00023242"/>
    </source>
</evidence>
<organism evidence="9 10">
    <name type="scientific">Candidula unifasciata</name>
    <dbReference type="NCBI Taxonomy" id="100452"/>
    <lineage>
        <taxon>Eukaryota</taxon>
        <taxon>Metazoa</taxon>
        <taxon>Spiralia</taxon>
        <taxon>Lophotrochozoa</taxon>
        <taxon>Mollusca</taxon>
        <taxon>Gastropoda</taxon>
        <taxon>Heterobranchia</taxon>
        <taxon>Euthyneura</taxon>
        <taxon>Panpulmonata</taxon>
        <taxon>Eupulmonata</taxon>
        <taxon>Stylommatophora</taxon>
        <taxon>Helicina</taxon>
        <taxon>Helicoidea</taxon>
        <taxon>Geomitridae</taxon>
        <taxon>Candidula</taxon>
    </lineage>
</organism>
<evidence type="ECO:0000256" key="1">
    <source>
        <dbReference type="ARBA" id="ARBA00004123"/>
    </source>
</evidence>
<dbReference type="GO" id="GO:0005829">
    <property type="term" value="C:cytosol"/>
    <property type="evidence" value="ECO:0007669"/>
    <property type="project" value="InterPro"/>
</dbReference>
<gene>
    <name evidence="9" type="ORF">CUNI_LOCUS10107</name>
</gene>
<dbReference type="GO" id="GO:0034715">
    <property type="term" value="C:pICln-Sm protein complex"/>
    <property type="evidence" value="ECO:0007669"/>
    <property type="project" value="InterPro"/>
</dbReference>
<proteinExistence type="inferred from homology"/>
<dbReference type="GO" id="GO:0005886">
    <property type="term" value="C:plasma membrane"/>
    <property type="evidence" value="ECO:0007669"/>
    <property type="project" value="InterPro"/>
</dbReference>
<evidence type="ECO:0000256" key="5">
    <source>
        <dbReference type="ARBA" id="ARBA00022490"/>
    </source>
</evidence>
<dbReference type="Proteomes" id="UP000678393">
    <property type="component" value="Unassembled WGS sequence"/>
</dbReference>
<dbReference type="AlphaFoldDB" id="A0A8S3Z5W1"/>
<dbReference type="PRINTS" id="PR01348">
    <property type="entry name" value="ICLNCHANNEL"/>
</dbReference>
<dbReference type="Gene3D" id="2.30.29.30">
    <property type="entry name" value="Pleckstrin-homology domain (PH domain)/Phosphotyrosine-binding domain (PTB)"/>
    <property type="match status" value="1"/>
</dbReference>
<evidence type="ECO:0000256" key="7">
    <source>
        <dbReference type="ARBA" id="ARBA00045890"/>
    </source>
</evidence>
<protein>
    <recommendedName>
        <fullName evidence="4">Methylosome subunit pICln</fullName>
    </recommendedName>
</protein>
<dbReference type="GO" id="GO:0006884">
    <property type="term" value="P:cell volume homeostasis"/>
    <property type="evidence" value="ECO:0007669"/>
    <property type="project" value="InterPro"/>
</dbReference>
<keyword evidence="10" id="KW-1185">Reference proteome</keyword>
<dbReference type="EMBL" id="CAJHNH020001802">
    <property type="protein sequence ID" value="CAG5124549.1"/>
    <property type="molecule type" value="Genomic_DNA"/>
</dbReference>
<dbReference type="GO" id="GO:0045292">
    <property type="term" value="P:mRNA cis splicing, via spliceosome"/>
    <property type="evidence" value="ECO:0007669"/>
    <property type="project" value="TreeGrafter"/>
</dbReference>
<dbReference type="GO" id="GO:0000387">
    <property type="term" value="P:spliceosomal snRNP assembly"/>
    <property type="evidence" value="ECO:0007669"/>
    <property type="project" value="InterPro"/>
</dbReference>
<evidence type="ECO:0000256" key="3">
    <source>
        <dbReference type="ARBA" id="ARBA00007054"/>
    </source>
</evidence>
<accession>A0A8S3Z5W1</accession>
<keyword evidence="5" id="KW-0963">Cytoplasm</keyword>
<sequence>MVLLVSYPVPIEGIHHAQPNVSVNVEDCNIGTGTLYITESFVLWLNPRDEGIQLEYRQISLHAISRDLNAFPHEHLLCHYEGKLPGMDNSNDESDNEKDTESEYELTEIRFVPENKESLETMFEALADCQTLHPDSDCQLSDDEYENAEDGGGDGIYNTAENISQLTEQGRANLERLNHILMTGQGDEDIASRTTQLSLVN</sequence>
<keyword evidence="6" id="KW-0539">Nucleus</keyword>
<comment type="caution">
    <text evidence="9">The sequence shown here is derived from an EMBL/GenBank/DDBJ whole genome shotgun (WGS) entry which is preliminary data.</text>
</comment>
<dbReference type="InterPro" id="IPR003521">
    <property type="entry name" value="ICln"/>
</dbReference>
<dbReference type="InterPro" id="IPR039924">
    <property type="entry name" value="ICln/Lot5/Saf5"/>
</dbReference>
<comment type="similarity">
    <text evidence="3">Belongs to the pICln (TC 1.A.47) family.</text>
</comment>
<name>A0A8S3Z5W1_9EUPU</name>